<gene>
    <name evidence="1" type="ORF">F5876DRAFT_85078</name>
</gene>
<evidence type="ECO:0000313" key="1">
    <source>
        <dbReference type="EMBL" id="KAJ3803541.1"/>
    </source>
</evidence>
<comment type="caution">
    <text evidence="1">The sequence shown here is derived from an EMBL/GenBank/DDBJ whole genome shotgun (WGS) entry which is preliminary data.</text>
</comment>
<organism evidence="1 2">
    <name type="scientific">Lentinula aff. lateritia</name>
    <dbReference type="NCBI Taxonomy" id="2804960"/>
    <lineage>
        <taxon>Eukaryota</taxon>
        <taxon>Fungi</taxon>
        <taxon>Dikarya</taxon>
        <taxon>Basidiomycota</taxon>
        <taxon>Agaricomycotina</taxon>
        <taxon>Agaricomycetes</taxon>
        <taxon>Agaricomycetidae</taxon>
        <taxon>Agaricales</taxon>
        <taxon>Marasmiineae</taxon>
        <taxon>Omphalotaceae</taxon>
        <taxon>Lentinula</taxon>
    </lineage>
</organism>
<accession>A0ACC1TGJ6</accession>
<dbReference type="EMBL" id="MU797369">
    <property type="protein sequence ID" value="KAJ3803541.1"/>
    <property type="molecule type" value="Genomic_DNA"/>
</dbReference>
<protein>
    <submittedName>
        <fullName evidence="1">Uncharacterized protein</fullName>
    </submittedName>
</protein>
<evidence type="ECO:0000313" key="2">
    <source>
        <dbReference type="Proteomes" id="UP001163835"/>
    </source>
</evidence>
<sequence>MSWNINGRYLLNYLSSDFLNLLEMADVILFQETCLQSETCMKTPPGFTLFVHNRRRLDNDLENPWGGIATLVRDCLHCRLCQDLSSPDLLVVDVNGTLIRNVYIPPESSRTNWRDWSDVDPWTAFVENTLILMQLNTPSITAGDVNARIGDLLPHAGDMLTLGYA</sequence>
<dbReference type="Proteomes" id="UP001163835">
    <property type="component" value="Unassembled WGS sequence"/>
</dbReference>
<proteinExistence type="predicted"/>
<reference evidence="1" key="1">
    <citation type="submission" date="2022-09" db="EMBL/GenBank/DDBJ databases">
        <title>A Global Phylogenomic Analysis of the Shiitake Genus Lentinula.</title>
        <authorList>
            <consortium name="DOE Joint Genome Institute"/>
            <person name="Sierra-Patev S."/>
            <person name="Min B."/>
            <person name="Naranjo-Ortiz M."/>
            <person name="Looney B."/>
            <person name="Konkel Z."/>
            <person name="Slot J.C."/>
            <person name="Sakamoto Y."/>
            <person name="Steenwyk J.L."/>
            <person name="Rokas A."/>
            <person name="Carro J."/>
            <person name="Camarero S."/>
            <person name="Ferreira P."/>
            <person name="Molpeceres G."/>
            <person name="Ruiz-Duenas F.J."/>
            <person name="Serrano A."/>
            <person name="Henrissat B."/>
            <person name="Drula E."/>
            <person name="Hughes K.W."/>
            <person name="Mata J.L."/>
            <person name="Ishikawa N.K."/>
            <person name="Vargas-Isla R."/>
            <person name="Ushijima S."/>
            <person name="Smith C.A."/>
            <person name="Ahrendt S."/>
            <person name="Andreopoulos W."/>
            <person name="He G."/>
            <person name="Labutti K."/>
            <person name="Lipzen A."/>
            <person name="Ng V."/>
            <person name="Riley R."/>
            <person name="Sandor L."/>
            <person name="Barry K."/>
            <person name="Martinez A.T."/>
            <person name="Xiao Y."/>
            <person name="Gibbons J.G."/>
            <person name="Terashima K."/>
            <person name="Grigoriev I.V."/>
            <person name="Hibbett D.S."/>
        </authorList>
    </citation>
    <scope>NUCLEOTIDE SEQUENCE</scope>
    <source>
        <strain evidence="1">TMI1499</strain>
    </source>
</reference>
<keyword evidence="2" id="KW-1185">Reference proteome</keyword>
<name>A0ACC1TGJ6_9AGAR</name>